<dbReference type="EMBL" id="BSSQ01000004">
    <property type="protein sequence ID" value="GLX66676.1"/>
    <property type="molecule type" value="Genomic_DNA"/>
</dbReference>
<dbReference type="RefSeq" id="WP_284237392.1">
    <property type="nucleotide sequence ID" value="NZ_BSSQ01000004.1"/>
</dbReference>
<feature type="region of interest" description="Disordered" evidence="5">
    <location>
        <begin position="517"/>
        <end position="539"/>
    </location>
</feature>
<accession>A0ABQ6G6S5</accession>
<dbReference type="PROSITE" id="PS00041">
    <property type="entry name" value="HTH_ARAC_FAMILY_1"/>
    <property type="match status" value="1"/>
</dbReference>
<evidence type="ECO:0000259" key="7">
    <source>
        <dbReference type="PROSITE" id="PS50110"/>
    </source>
</evidence>
<keyword evidence="2" id="KW-0238">DNA-binding</keyword>
<evidence type="ECO:0008006" key="10">
    <source>
        <dbReference type="Google" id="ProtNLM"/>
    </source>
</evidence>
<dbReference type="InterPro" id="IPR009057">
    <property type="entry name" value="Homeodomain-like_sf"/>
</dbReference>
<feature type="compositionally biased region" description="Polar residues" evidence="5">
    <location>
        <begin position="518"/>
        <end position="539"/>
    </location>
</feature>
<evidence type="ECO:0000256" key="2">
    <source>
        <dbReference type="ARBA" id="ARBA00023125"/>
    </source>
</evidence>
<evidence type="ECO:0000259" key="6">
    <source>
        <dbReference type="PROSITE" id="PS01124"/>
    </source>
</evidence>
<dbReference type="InterPro" id="IPR011006">
    <property type="entry name" value="CheY-like_superfamily"/>
</dbReference>
<keyword evidence="1" id="KW-0805">Transcription regulation</keyword>
<dbReference type="InterPro" id="IPR018062">
    <property type="entry name" value="HTH_AraC-typ_CS"/>
</dbReference>
<dbReference type="Pfam" id="PF00072">
    <property type="entry name" value="Response_reg"/>
    <property type="match status" value="1"/>
</dbReference>
<dbReference type="Proteomes" id="UP001157114">
    <property type="component" value="Unassembled WGS sequence"/>
</dbReference>
<keyword evidence="9" id="KW-1185">Reference proteome</keyword>
<feature type="domain" description="HTH araC/xylS-type" evidence="6">
    <location>
        <begin position="428"/>
        <end position="526"/>
    </location>
</feature>
<dbReference type="PROSITE" id="PS01124">
    <property type="entry name" value="HTH_ARAC_FAMILY_2"/>
    <property type="match status" value="1"/>
</dbReference>
<evidence type="ECO:0000313" key="9">
    <source>
        <dbReference type="Proteomes" id="UP001157114"/>
    </source>
</evidence>
<feature type="modified residue" description="4-aspartylphosphate" evidence="4">
    <location>
        <position position="54"/>
    </location>
</feature>
<evidence type="ECO:0000256" key="1">
    <source>
        <dbReference type="ARBA" id="ARBA00023015"/>
    </source>
</evidence>
<feature type="domain" description="Response regulatory" evidence="7">
    <location>
        <begin position="2"/>
        <end position="119"/>
    </location>
</feature>
<gene>
    <name evidence="8" type="ORF">MU1_10200</name>
</gene>
<keyword evidence="3" id="KW-0804">Transcription</keyword>
<dbReference type="InterPro" id="IPR018060">
    <property type="entry name" value="HTH_AraC"/>
</dbReference>
<evidence type="ECO:0000313" key="8">
    <source>
        <dbReference type="EMBL" id="GLX66676.1"/>
    </source>
</evidence>
<evidence type="ECO:0000256" key="5">
    <source>
        <dbReference type="SAM" id="MobiDB-lite"/>
    </source>
</evidence>
<dbReference type="InterPro" id="IPR001789">
    <property type="entry name" value="Sig_transdc_resp-reg_receiver"/>
</dbReference>
<protein>
    <recommendedName>
        <fullName evidence="10">DNA-binding response regulator</fullName>
    </recommendedName>
</protein>
<dbReference type="InterPro" id="IPR020449">
    <property type="entry name" value="Tscrpt_reg_AraC-type_HTH"/>
</dbReference>
<dbReference type="PANTHER" id="PTHR43280:SF2">
    <property type="entry name" value="HTH-TYPE TRANSCRIPTIONAL REGULATOR EXSA"/>
    <property type="match status" value="1"/>
</dbReference>
<evidence type="ECO:0000256" key="3">
    <source>
        <dbReference type="ARBA" id="ARBA00023163"/>
    </source>
</evidence>
<dbReference type="PRINTS" id="PR00032">
    <property type="entry name" value="HTHARAC"/>
</dbReference>
<dbReference type="PROSITE" id="PS50110">
    <property type="entry name" value="RESPONSE_REGULATORY"/>
    <property type="match status" value="1"/>
</dbReference>
<comment type="caution">
    <text evidence="8">The sequence shown here is derived from an EMBL/GenBank/DDBJ whole genome shotgun (WGS) entry which is preliminary data.</text>
</comment>
<dbReference type="Pfam" id="PF12833">
    <property type="entry name" value="HTH_18"/>
    <property type="match status" value="1"/>
</dbReference>
<dbReference type="SMART" id="SM00448">
    <property type="entry name" value="REC"/>
    <property type="match status" value="1"/>
</dbReference>
<dbReference type="SMART" id="SM00342">
    <property type="entry name" value="HTH_ARAC"/>
    <property type="match status" value="1"/>
</dbReference>
<dbReference type="SUPFAM" id="SSF52172">
    <property type="entry name" value="CheY-like"/>
    <property type="match status" value="1"/>
</dbReference>
<sequence length="539" mass="62445">MKAMLIDDDVPMLEYVAYLLQSLDLGLDIVASASNSDQALEDFHATLPDLAIVDIGLPGMDGLELAETFRMIKPEVRLVFLTCYEDFQYTKKAFQLEADDYLIKDELSPEQLMHSLRKAMSRYRSREELLEHYTFRQTVEHNKEVLRQSFFKQLLSPEGPSVQTLLFGESLGINWRLPYFRQGFIHLDSDSVFERYSYGDMPLIQFAVYNIAMELSGESDGITPILTEEGICFVWNVPDPDCSYQPLLAFLTSLQEKVEHYLKITVRGFYATQTVTLRQFGQVYRAWRECRDDYFYKTPQLINPIDVLNPRPAFRQATEWRWDKVRNMLSQALEEGNAAWIDMAVNQWIQQAGTEQLQPRLTKEVCGDFVRQMSLESSGVAENNFLNWLGQAVHINEAAALTKRELRNLWRQHTHAPVSVQEKDSRLQEIDQFLDAHVDRMITSQEMSEHLHLNASYFSRYFKKLAGINFTDYVNQYKINIAITMLGRQNETVENVAYTLGFSDRAYFSKVFKKYSGKSPSEYKNQITGDSEARSQNFA</sequence>
<reference evidence="8 9" key="1">
    <citation type="submission" date="2023-03" db="EMBL/GenBank/DDBJ databases">
        <title>Draft genome sequence of the bacteria which degrade cell wall of Tricholomamatutake.</title>
        <authorList>
            <person name="Konishi Y."/>
            <person name="Fukuta Y."/>
            <person name="Shirasaka N."/>
        </authorList>
    </citation>
    <scope>NUCLEOTIDE SEQUENCE [LARGE SCALE GENOMIC DNA]</scope>
    <source>
        <strain evidence="9">mu1</strain>
    </source>
</reference>
<dbReference type="PANTHER" id="PTHR43280">
    <property type="entry name" value="ARAC-FAMILY TRANSCRIPTIONAL REGULATOR"/>
    <property type="match status" value="1"/>
</dbReference>
<dbReference type="Gene3D" id="3.40.50.2300">
    <property type="match status" value="1"/>
</dbReference>
<name>A0ABQ6G6S5_9BACL</name>
<dbReference type="CDD" id="cd17536">
    <property type="entry name" value="REC_YesN-like"/>
    <property type="match status" value="1"/>
</dbReference>
<dbReference type="SUPFAM" id="SSF46689">
    <property type="entry name" value="Homeodomain-like"/>
    <property type="match status" value="2"/>
</dbReference>
<organism evidence="8 9">
    <name type="scientific">Paenibacillus glycanilyticus</name>
    <dbReference type="NCBI Taxonomy" id="126569"/>
    <lineage>
        <taxon>Bacteria</taxon>
        <taxon>Bacillati</taxon>
        <taxon>Bacillota</taxon>
        <taxon>Bacilli</taxon>
        <taxon>Bacillales</taxon>
        <taxon>Paenibacillaceae</taxon>
        <taxon>Paenibacillus</taxon>
    </lineage>
</organism>
<evidence type="ECO:0000256" key="4">
    <source>
        <dbReference type="PROSITE-ProRule" id="PRU00169"/>
    </source>
</evidence>
<keyword evidence="4" id="KW-0597">Phosphoprotein</keyword>
<proteinExistence type="predicted"/>
<dbReference type="Gene3D" id="1.10.10.60">
    <property type="entry name" value="Homeodomain-like"/>
    <property type="match status" value="2"/>
</dbReference>